<dbReference type="Proteomes" id="UP000647416">
    <property type="component" value="Unassembled WGS sequence"/>
</dbReference>
<keyword evidence="4" id="KW-0472">Membrane</keyword>
<dbReference type="GO" id="GO:0043565">
    <property type="term" value="F:sequence-specific DNA binding"/>
    <property type="evidence" value="ECO:0007669"/>
    <property type="project" value="InterPro"/>
</dbReference>
<reference evidence="6" key="1">
    <citation type="submission" date="2020-08" db="EMBL/GenBank/DDBJ databases">
        <title>Genome public.</title>
        <authorList>
            <person name="Liu C."/>
            <person name="Sun Q."/>
        </authorList>
    </citation>
    <scope>NUCLEOTIDE SEQUENCE</scope>
    <source>
        <strain evidence="6">NSJ-50</strain>
    </source>
</reference>
<dbReference type="Gene3D" id="3.30.450.20">
    <property type="entry name" value="PAS domain"/>
    <property type="match status" value="1"/>
</dbReference>
<dbReference type="InterPro" id="IPR018060">
    <property type="entry name" value="HTH_AraC"/>
</dbReference>
<keyword evidence="4" id="KW-0812">Transmembrane</keyword>
<dbReference type="PANTHER" id="PTHR43280">
    <property type="entry name" value="ARAC-FAMILY TRANSCRIPTIONAL REGULATOR"/>
    <property type="match status" value="1"/>
</dbReference>
<feature type="transmembrane region" description="Helical" evidence="4">
    <location>
        <begin position="280"/>
        <end position="301"/>
    </location>
</feature>
<dbReference type="PROSITE" id="PS01124">
    <property type="entry name" value="HTH_ARAC_FAMILY_2"/>
    <property type="match status" value="1"/>
</dbReference>
<accession>A0A926F8T1</accession>
<proteinExistence type="predicted"/>
<dbReference type="InterPro" id="IPR018062">
    <property type="entry name" value="HTH_AraC-typ_CS"/>
</dbReference>
<evidence type="ECO:0000259" key="5">
    <source>
        <dbReference type="PROSITE" id="PS01124"/>
    </source>
</evidence>
<evidence type="ECO:0000256" key="3">
    <source>
        <dbReference type="ARBA" id="ARBA00023163"/>
    </source>
</evidence>
<evidence type="ECO:0000256" key="4">
    <source>
        <dbReference type="SAM" id="Phobius"/>
    </source>
</evidence>
<evidence type="ECO:0000313" key="6">
    <source>
        <dbReference type="EMBL" id="MBC8596846.1"/>
    </source>
</evidence>
<keyword evidence="2" id="KW-0238">DNA-binding</keyword>
<sequence>MHSNNVNKLFRLTAITNSVLFLIVIFAVSSISFSTVTDILYSELSVANRTILYQTMQNVDSQLKNIDMYVSNLAKDRTINEYIINPSPAPLAKFDVAQIVADAKDKNAMISEIFIYSGETGKFIPFTSTKSSDFLYSVISSVLSEEKQGWIDVENTNGSLVFAKKLYNKKGVIAVTVSETLLYEAISKYRTENKNGTFFVINRAGIVLSHSNKAYIGTNVATEKYTQYILSEKSSDKPYETMYMNQKTLMFTGRSGYTGWTYTSAIPVSMFMTPINKGKIQIYLLSSLIFLISVTLAYILVKKMYKPVDKFVHSVATSITKNHSPEQIRQNFGTLNDLEKTLSDLIEEQRVLQSEYQKNAKALSWNIIMNMLLGFDTNYDKFIATLETTNISLYPRNFVVVMFDISPQDDFKDFKSDEFVLVFNVIHQKLDNLITQETKGCSCVVGDHSIFAVISFENHSEAENVSCAISIANDLIEFSKKSFEYTVCASIGGFYEEVSGLHKSYNEAVCAMKYKAINQGNSILMIDNYLTNYEENENLKEISDAVNVIVKEFKNFSQDDLREKCKSILKKMTDEHITVEICRQFVLQTIMLIVNQYIKPLEVYTHSQISGKYLNSNQLIDSCTDVKTTVDNMEKILSDILETYKQSQNITYSQNALASQVIEYINENYMNPNTSLNAAAEKFDVSDSHLSRVFKASTGKRFMEYLIYKRIEKAKELLVSSQHKVNDISSLVGYDNQISFMRIFKKYVGYTPSEYRSMHSKK</sequence>
<dbReference type="GO" id="GO:0003700">
    <property type="term" value="F:DNA-binding transcription factor activity"/>
    <property type="evidence" value="ECO:0007669"/>
    <property type="project" value="InterPro"/>
</dbReference>
<evidence type="ECO:0000256" key="1">
    <source>
        <dbReference type="ARBA" id="ARBA00023015"/>
    </source>
</evidence>
<dbReference type="PANTHER" id="PTHR43280:SF28">
    <property type="entry name" value="HTH-TYPE TRANSCRIPTIONAL ACTIVATOR RHAS"/>
    <property type="match status" value="1"/>
</dbReference>
<keyword evidence="4" id="KW-1133">Transmembrane helix</keyword>
<protein>
    <submittedName>
        <fullName evidence="6">AraC family transcriptional regulator</fullName>
    </submittedName>
</protein>
<name>A0A926F8T1_9FIRM</name>
<organism evidence="6 7">
    <name type="scientific">Qingrenia yutianensis</name>
    <dbReference type="NCBI Taxonomy" id="2763676"/>
    <lineage>
        <taxon>Bacteria</taxon>
        <taxon>Bacillati</taxon>
        <taxon>Bacillota</taxon>
        <taxon>Clostridia</taxon>
        <taxon>Eubacteriales</taxon>
        <taxon>Oscillospiraceae</taxon>
        <taxon>Qingrenia</taxon>
    </lineage>
</organism>
<keyword evidence="1" id="KW-0805">Transcription regulation</keyword>
<dbReference type="InterPro" id="IPR020449">
    <property type="entry name" value="Tscrpt_reg_AraC-type_HTH"/>
</dbReference>
<keyword evidence="7" id="KW-1185">Reference proteome</keyword>
<keyword evidence="3" id="KW-0804">Transcription</keyword>
<dbReference type="AlphaFoldDB" id="A0A926F8T1"/>
<feature type="transmembrane region" description="Helical" evidence="4">
    <location>
        <begin position="12"/>
        <end position="33"/>
    </location>
</feature>
<dbReference type="Gene3D" id="1.10.10.60">
    <property type="entry name" value="Homeodomain-like"/>
    <property type="match status" value="2"/>
</dbReference>
<dbReference type="PRINTS" id="PR00032">
    <property type="entry name" value="HTHARAC"/>
</dbReference>
<evidence type="ECO:0000256" key="2">
    <source>
        <dbReference type="ARBA" id="ARBA00023125"/>
    </source>
</evidence>
<dbReference type="InterPro" id="IPR009057">
    <property type="entry name" value="Homeodomain-like_sf"/>
</dbReference>
<dbReference type="PROSITE" id="PS00041">
    <property type="entry name" value="HTH_ARAC_FAMILY_1"/>
    <property type="match status" value="1"/>
</dbReference>
<dbReference type="InterPro" id="IPR041522">
    <property type="entry name" value="CdaR_GGDEF"/>
</dbReference>
<dbReference type="SUPFAM" id="SSF46689">
    <property type="entry name" value="Homeodomain-like"/>
    <property type="match status" value="1"/>
</dbReference>
<comment type="caution">
    <text evidence="6">The sequence shown here is derived from an EMBL/GenBank/DDBJ whole genome shotgun (WGS) entry which is preliminary data.</text>
</comment>
<dbReference type="Pfam" id="PF12833">
    <property type="entry name" value="HTH_18"/>
    <property type="match status" value="1"/>
</dbReference>
<evidence type="ECO:0000313" key="7">
    <source>
        <dbReference type="Proteomes" id="UP000647416"/>
    </source>
</evidence>
<gene>
    <name evidence="6" type="ORF">H8706_08195</name>
</gene>
<feature type="domain" description="HTH araC/xylS-type" evidence="5">
    <location>
        <begin position="659"/>
        <end position="758"/>
    </location>
</feature>
<dbReference type="SMART" id="SM00342">
    <property type="entry name" value="HTH_ARAC"/>
    <property type="match status" value="1"/>
</dbReference>
<dbReference type="EMBL" id="JACRTE010000009">
    <property type="protein sequence ID" value="MBC8596846.1"/>
    <property type="molecule type" value="Genomic_DNA"/>
</dbReference>
<dbReference type="Pfam" id="PF17853">
    <property type="entry name" value="GGDEF_2"/>
    <property type="match status" value="1"/>
</dbReference>
<dbReference type="RefSeq" id="WP_262432222.1">
    <property type="nucleotide sequence ID" value="NZ_JACRTE010000009.1"/>
</dbReference>